<evidence type="ECO:0000313" key="2">
    <source>
        <dbReference type="EMBL" id="CDH46181.1"/>
    </source>
</evidence>
<keyword evidence="1" id="KW-0472">Membrane</keyword>
<protein>
    <submittedName>
        <fullName evidence="2">Uncharacterized protein</fullName>
    </submittedName>
</protein>
<organism evidence="2 3">
    <name type="scientific">Candidatus Contendobacter odensis Run_B_J11</name>
    <dbReference type="NCBI Taxonomy" id="1400861"/>
    <lineage>
        <taxon>Bacteria</taxon>
        <taxon>Pseudomonadati</taxon>
        <taxon>Pseudomonadota</taxon>
        <taxon>Gammaproteobacteria</taxon>
        <taxon>Candidatus Competibacteraceae</taxon>
        <taxon>Candidatus Contendibacter</taxon>
    </lineage>
</organism>
<dbReference type="AlphaFoldDB" id="A0A7U7GDK3"/>
<dbReference type="EMBL" id="CBTK010000253">
    <property type="protein sequence ID" value="CDH46181.1"/>
    <property type="molecule type" value="Genomic_DNA"/>
</dbReference>
<comment type="caution">
    <text evidence="2">The sequence shown here is derived from an EMBL/GenBank/DDBJ whole genome shotgun (WGS) entry which is preliminary data.</text>
</comment>
<dbReference type="Proteomes" id="UP000019184">
    <property type="component" value="Unassembled WGS sequence"/>
</dbReference>
<keyword evidence="1" id="KW-1133">Transmembrane helix</keyword>
<evidence type="ECO:0000256" key="1">
    <source>
        <dbReference type="SAM" id="Phobius"/>
    </source>
</evidence>
<keyword evidence="1" id="KW-0812">Transmembrane</keyword>
<accession>A0A7U7GDK3</accession>
<feature type="transmembrane region" description="Helical" evidence="1">
    <location>
        <begin position="6"/>
        <end position="29"/>
    </location>
</feature>
<name>A0A7U7GDK3_9GAMM</name>
<gene>
    <name evidence="2" type="ORF">BN874_390008</name>
</gene>
<keyword evidence="3" id="KW-1185">Reference proteome</keyword>
<reference evidence="2 3" key="1">
    <citation type="journal article" date="2014" name="ISME J.">
        <title>Candidatus Competibacter-lineage genomes retrieved from metagenomes reveal functional metabolic diversity.</title>
        <authorList>
            <person name="McIlroy S.J."/>
            <person name="Albertsen M."/>
            <person name="Andresen E.K."/>
            <person name="Saunders A.M."/>
            <person name="Kristiansen R."/>
            <person name="Stokholm-Bjerregaard M."/>
            <person name="Nielsen K.L."/>
            <person name="Nielsen P.H."/>
        </authorList>
    </citation>
    <scope>NUCLEOTIDE SEQUENCE [LARGE SCALE GENOMIC DNA]</scope>
    <source>
        <strain evidence="2 3">Run_B_J11</strain>
    </source>
</reference>
<sequence length="110" mass="12805">MSDFFCLNYTLAIFSTGLTIHWYTALFRLKSFHQTLHSRILNVEVFNDLGDIENTHRWQCVDSDTLFYQTLFNNVQKYVALPVSSISVVGNYALFVHIRASVRPEKLSIR</sequence>
<proteinExistence type="predicted"/>
<evidence type="ECO:0000313" key="3">
    <source>
        <dbReference type="Proteomes" id="UP000019184"/>
    </source>
</evidence>